<reference evidence="3" key="1">
    <citation type="submission" date="2022-08" db="EMBL/GenBank/DDBJ databases">
        <title>Genomic analyses of the natural microbiome of Caenorhabditis elegans.</title>
        <authorList>
            <person name="Samuel B."/>
        </authorList>
    </citation>
    <scope>NUCLEOTIDE SEQUENCE</scope>
    <source>
        <strain evidence="3">BIGb0277</strain>
    </source>
</reference>
<evidence type="ECO:0000259" key="2">
    <source>
        <dbReference type="PROSITE" id="PS51898"/>
    </source>
</evidence>
<name>A0AAW5PNZ0_9GAMM</name>
<proteinExistence type="predicted"/>
<feature type="domain" description="Tyr recombinase" evidence="2">
    <location>
        <begin position="1"/>
        <end position="156"/>
    </location>
</feature>
<dbReference type="GO" id="GO:0015074">
    <property type="term" value="P:DNA integration"/>
    <property type="evidence" value="ECO:0007669"/>
    <property type="project" value="InterPro"/>
</dbReference>
<evidence type="ECO:0000256" key="1">
    <source>
        <dbReference type="ARBA" id="ARBA00023172"/>
    </source>
</evidence>
<dbReference type="InterPro" id="IPR002104">
    <property type="entry name" value="Integrase_catalytic"/>
</dbReference>
<dbReference type="PROSITE" id="PS51898">
    <property type="entry name" value="TYR_RECOMBINASE"/>
    <property type="match status" value="1"/>
</dbReference>
<evidence type="ECO:0000313" key="4">
    <source>
        <dbReference type="Proteomes" id="UP001320691"/>
    </source>
</evidence>
<dbReference type="InterPro" id="IPR011010">
    <property type="entry name" value="DNA_brk_join_enz"/>
</dbReference>
<evidence type="ECO:0000313" key="3">
    <source>
        <dbReference type="EMBL" id="MCS4281594.1"/>
    </source>
</evidence>
<dbReference type="GO" id="GO:0006310">
    <property type="term" value="P:DNA recombination"/>
    <property type="evidence" value="ECO:0007669"/>
    <property type="project" value="UniProtKB-KW"/>
</dbReference>
<comment type="caution">
    <text evidence="3">The sequence shown here is derived from an EMBL/GenBank/DDBJ whole genome shotgun (WGS) entry which is preliminary data.</text>
</comment>
<dbReference type="GO" id="GO:0003677">
    <property type="term" value="F:DNA binding"/>
    <property type="evidence" value="ECO:0007669"/>
    <property type="project" value="InterPro"/>
</dbReference>
<dbReference type="Gene3D" id="1.10.443.10">
    <property type="entry name" value="Intergrase catalytic core"/>
    <property type="match status" value="1"/>
</dbReference>
<accession>A0AAW5PNZ0</accession>
<dbReference type="EMBL" id="JANUEK010000009">
    <property type="protein sequence ID" value="MCS4281594.1"/>
    <property type="molecule type" value="Genomic_DNA"/>
</dbReference>
<protein>
    <submittedName>
        <fullName evidence="3">Integrase</fullName>
    </submittedName>
</protein>
<gene>
    <name evidence="3" type="ORF">M2412_003611</name>
</gene>
<sequence length="172" mass="19855">MLKLITLKTRSWTPPSRLIPINRRDIEYINTYLEIYRSRIVSKHLKGNDHGYVLVNGRDGSALRPSTLTQEVAKLAAHAGLRSRVSPHLFRHRFITRLFVALIEQHELENEDQFRRALLEGETLRFKVSQWTGHRNLASLDHYIHLAFDEAMGSRGFNIDELMVAALSRPGD</sequence>
<keyword evidence="1" id="KW-0233">DNA recombination</keyword>
<dbReference type="Proteomes" id="UP001320691">
    <property type="component" value="Unassembled WGS sequence"/>
</dbReference>
<dbReference type="InterPro" id="IPR013762">
    <property type="entry name" value="Integrase-like_cat_sf"/>
</dbReference>
<dbReference type="Pfam" id="PF00589">
    <property type="entry name" value="Phage_integrase"/>
    <property type="match status" value="1"/>
</dbReference>
<organism evidence="3 4">
    <name type="scientific">Stenotrophomonas rhizophila</name>
    <dbReference type="NCBI Taxonomy" id="216778"/>
    <lineage>
        <taxon>Bacteria</taxon>
        <taxon>Pseudomonadati</taxon>
        <taxon>Pseudomonadota</taxon>
        <taxon>Gammaproteobacteria</taxon>
        <taxon>Lysobacterales</taxon>
        <taxon>Lysobacteraceae</taxon>
        <taxon>Stenotrophomonas</taxon>
    </lineage>
</organism>
<dbReference type="SUPFAM" id="SSF56349">
    <property type="entry name" value="DNA breaking-rejoining enzymes"/>
    <property type="match status" value="1"/>
</dbReference>
<dbReference type="AlphaFoldDB" id="A0AAW5PNZ0"/>